<dbReference type="Pfam" id="PF17289">
    <property type="entry name" value="Terminase_6C"/>
    <property type="match status" value="1"/>
</dbReference>
<dbReference type="NCBIfam" id="TIGR01630">
    <property type="entry name" value="psiM2_ORF9"/>
    <property type="match status" value="1"/>
</dbReference>
<gene>
    <name evidence="3" type="ORF">SAMN05444000_1214</name>
</gene>
<evidence type="ECO:0000313" key="4">
    <source>
        <dbReference type="Proteomes" id="UP000183982"/>
    </source>
</evidence>
<dbReference type="InterPro" id="IPR035421">
    <property type="entry name" value="Terminase_6C"/>
</dbReference>
<feature type="domain" description="Terminase large subunit gp17-like C-terminal" evidence="2">
    <location>
        <begin position="2"/>
        <end position="73"/>
    </location>
</feature>
<dbReference type="AlphaFoldDB" id="A0A1M6QC27"/>
<keyword evidence="1" id="KW-1188">Viral release from host cell</keyword>
<dbReference type="Proteomes" id="UP000183982">
    <property type="component" value="Unassembled WGS sequence"/>
</dbReference>
<evidence type="ECO:0000256" key="1">
    <source>
        <dbReference type="ARBA" id="ARBA00022612"/>
    </source>
</evidence>
<evidence type="ECO:0000313" key="3">
    <source>
        <dbReference type="EMBL" id="SHK17802.1"/>
    </source>
</evidence>
<organism evidence="3 4">
    <name type="scientific">Shimia gijangensis</name>
    <dbReference type="NCBI Taxonomy" id="1470563"/>
    <lineage>
        <taxon>Bacteria</taxon>
        <taxon>Pseudomonadati</taxon>
        <taxon>Pseudomonadota</taxon>
        <taxon>Alphaproteobacteria</taxon>
        <taxon>Rhodobacterales</taxon>
        <taxon>Roseobacteraceae</taxon>
    </lineage>
</organism>
<dbReference type="InterPro" id="IPR006517">
    <property type="entry name" value="Phage_terminase_lsu-like_C"/>
</dbReference>
<evidence type="ECO:0000259" key="2">
    <source>
        <dbReference type="Pfam" id="PF17289"/>
    </source>
</evidence>
<dbReference type="OrthoDB" id="9771580at2"/>
<accession>A0A1M6QC27</accession>
<dbReference type="STRING" id="1470563.SAMN05444000_1214"/>
<keyword evidence="4" id="KW-1185">Reference proteome</keyword>
<sequence length="90" mass="10328">MAQDLKRNTHLNVTGIVPKHDKATRLLAVTPMIEGGRIAVPKDAPWLAEFRHELMLFPNGKHDDQVDSLSQFLTWMSRPRPKSGWIRFPI</sequence>
<protein>
    <submittedName>
        <fullName evidence="3">Phage uncharacterized protein (Putative large terminase), C-terminal domain-containing protein</fullName>
    </submittedName>
</protein>
<name>A0A1M6QC27_9RHOB</name>
<proteinExistence type="predicted"/>
<reference evidence="4" key="1">
    <citation type="submission" date="2016-11" db="EMBL/GenBank/DDBJ databases">
        <authorList>
            <person name="Varghese N."/>
            <person name="Submissions S."/>
        </authorList>
    </citation>
    <scope>NUCLEOTIDE SEQUENCE [LARGE SCALE GENOMIC DNA]</scope>
    <source>
        <strain evidence="4">DSM 100564</strain>
    </source>
</reference>
<dbReference type="EMBL" id="FQZQ01000021">
    <property type="protein sequence ID" value="SHK17802.1"/>
    <property type="molecule type" value="Genomic_DNA"/>
</dbReference>